<sequence>MFILDHNGQQPLHAKIYDQLKNQILSGELSPKTKLLSIKNLAGELSVSRNTVEYAYQQLCAEGYIYSKPRSGYYVSFIDPEFLSAAFHPISAYSPKAFANEKVYAFDFHPACLSPGSFPINLWRKLYTECLKASPKQLAFYSNQQGDFALRCQIQKYLARSRGVSCEPDQIIVCSGLQDSLSIIAPILRENHSNFAMEDPGHFISKTVFRNHSFSLMPIPVKSDGLDLEFLQNTNSTVVYVTPSHQFPLGCVMPVVNRLKLINWAETVGGVIIEDDYDSELRYFGKPIPALQGLHPQGNIVYIGTFSKVLSPALRISYMVLPYQLLSLYRRLFADYSTNVSLLEQRTLSMFMEQGYWERHLRKMRTLYKKKHDAIIQSIQHHFGDQANIIGQGAGLHIVLELVGNSLNETELINRAQEKNVKLFSLSSTYLHKNNNKSQIMLGFGGMSNHEIDRGIELLYQAWYS</sequence>
<gene>
    <name evidence="7" type="ORF">SAMN05660742_105189</name>
</gene>
<feature type="domain" description="HTH gntR-type" evidence="6">
    <location>
        <begin position="10"/>
        <end position="78"/>
    </location>
</feature>
<dbReference type="EMBL" id="FNZK01000005">
    <property type="protein sequence ID" value="SEJ29876.1"/>
    <property type="molecule type" value="Genomic_DNA"/>
</dbReference>
<dbReference type="InterPro" id="IPR000524">
    <property type="entry name" value="Tscrpt_reg_HTH_GntR"/>
</dbReference>
<evidence type="ECO:0000313" key="7">
    <source>
        <dbReference type="EMBL" id="SEJ29876.1"/>
    </source>
</evidence>
<dbReference type="Pfam" id="PF00155">
    <property type="entry name" value="Aminotran_1_2"/>
    <property type="match status" value="1"/>
</dbReference>
<dbReference type="InterPro" id="IPR004839">
    <property type="entry name" value="Aminotransferase_I/II_large"/>
</dbReference>
<dbReference type="SUPFAM" id="SSF53383">
    <property type="entry name" value="PLP-dependent transferases"/>
    <property type="match status" value="1"/>
</dbReference>
<keyword evidence="7" id="KW-0032">Aminotransferase</keyword>
<dbReference type="AlphaFoldDB" id="A0A1H6XNZ4"/>
<dbReference type="GO" id="GO:0008483">
    <property type="term" value="F:transaminase activity"/>
    <property type="evidence" value="ECO:0007669"/>
    <property type="project" value="UniProtKB-KW"/>
</dbReference>
<dbReference type="InterPro" id="IPR051446">
    <property type="entry name" value="HTH_trans_reg/aminotransferase"/>
</dbReference>
<reference evidence="7 8" key="1">
    <citation type="submission" date="2016-10" db="EMBL/GenBank/DDBJ databases">
        <authorList>
            <person name="de Groot N.N."/>
        </authorList>
    </citation>
    <scope>NUCLEOTIDE SEQUENCE [LARGE SCALE GENOMIC DNA]</scope>
    <source>
        <strain evidence="7 8">DSM 2179</strain>
    </source>
</reference>
<protein>
    <submittedName>
        <fullName evidence="7">GntR family transcriptional regulator / MocR family aminotransferase</fullName>
    </submittedName>
</protein>
<evidence type="ECO:0000256" key="5">
    <source>
        <dbReference type="ARBA" id="ARBA00023163"/>
    </source>
</evidence>
<dbReference type="CDD" id="cd07377">
    <property type="entry name" value="WHTH_GntR"/>
    <property type="match status" value="1"/>
</dbReference>
<dbReference type="GO" id="GO:0003700">
    <property type="term" value="F:DNA-binding transcription factor activity"/>
    <property type="evidence" value="ECO:0007669"/>
    <property type="project" value="InterPro"/>
</dbReference>
<dbReference type="InterPro" id="IPR036390">
    <property type="entry name" value="WH_DNA-bd_sf"/>
</dbReference>
<dbReference type="PROSITE" id="PS50949">
    <property type="entry name" value="HTH_GNTR"/>
    <property type="match status" value="1"/>
</dbReference>
<accession>A0A1H6XNZ4</accession>
<dbReference type="Proteomes" id="UP000199662">
    <property type="component" value="Unassembled WGS sequence"/>
</dbReference>
<dbReference type="PANTHER" id="PTHR46577">
    <property type="entry name" value="HTH-TYPE TRANSCRIPTIONAL REGULATORY PROTEIN GABR"/>
    <property type="match status" value="1"/>
</dbReference>
<evidence type="ECO:0000259" key="6">
    <source>
        <dbReference type="PROSITE" id="PS50949"/>
    </source>
</evidence>
<dbReference type="SUPFAM" id="SSF46785">
    <property type="entry name" value="Winged helix' DNA-binding domain"/>
    <property type="match status" value="1"/>
</dbReference>
<keyword evidence="4" id="KW-0238">DNA-binding</keyword>
<dbReference type="InterPro" id="IPR036388">
    <property type="entry name" value="WH-like_DNA-bd_sf"/>
</dbReference>
<keyword evidence="5" id="KW-0804">Transcription</keyword>
<evidence type="ECO:0000256" key="1">
    <source>
        <dbReference type="ARBA" id="ARBA00005384"/>
    </source>
</evidence>
<dbReference type="SMART" id="SM00345">
    <property type="entry name" value="HTH_GNTR"/>
    <property type="match status" value="1"/>
</dbReference>
<dbReference type="InterPro" id="IPR015421">
    <property type="entry name" value="PyrdxlP-dep_Trfase_major"/>
</dbReference>
<dbReference type="GO" id="GO:0003677">
    <property type="term" value="F:DNA binding"/>
    <property type="evidence" value="ECO:0007669"/>
    <property type="project" value="UniProtKB-KW"/>
</dbReference>
<keyword evidence="2" id="KW-0663">Pyridoxal phosphate</keyword>
<dbReference type="InterPro" id="IPR015424">
    <property type="entry name" value="PyrdxlP-dep_Trfase"/>
</dbReference>
<organism evidence="7 8">
    <name type="scientific">Propionispira arboris</name>
    <dbReference type="NCBI Taxonomy" id="84035"/>
    <lineage>
        <taxon>Bacteria</taxon>
        <taxon>Bacillati</taxon>
        <taxon>Bacillota</taxon>
        <taxon>Negativicutes</taxon>
        <taxon>Selenomonadales</taxon>
        <taxon>Selenomonadaceae</taxon>
        <taxon>Propionispira</taxon>
    </lineage>
</organism>
<evidence type="ECO:0000256" key="4">
    <source>
        <dbReference type="ARBA" id="ARBA00023125"/>
    </source>
</evidence>
<evidence type="ECO:0000256" key="2">
    <source>
        <dbReference type="ARBA" id="ARBA00022898"/>
    </source>
</evidence>
<dbReference type="CDD" id="cd00609">
    <property type="entry name" value="AAT_like"/>
    <property type="match status" value="1"/>
</dbReference>
<dbReference type="GO" id="GO:0030170">
    <property type="term" value="F:pyridoxal phosphate binding"/>
    <property type="evidence" value="ECO:0007669"/>
    <property type="project" value="InterPro"/>
</dbReference>
<keyword evidence="7" id="KW-0808">Transferase</keyword>
<dbReference type="Gene3D" id="1.10.10.10">
    <property type="entry name" value="Winged helix-like DNA-binding domain superfamily/Winged helix DNA-binding domain"/>
    <property type="match status" value="1"/>
</dbReference>
<dbReference type="Gene3D" id="3.40.640.10">
    <property type="entry name" value="Type I PLP-dependent aspartate aminotransferase-like (Major domain)"/>
    <property type="match status" value="1"/>
</dbReference>
<dbReference type="Pfam" id="PF00392">
    <property type="entry name" value="GntR"/>
    <property type="match status" value="1"/>
</dbReference>
<name>A0A1H6XNZ4_9FIRM</name>
<evidence type="ECO:0000256" key="3">
    <source>
        <dbReference type="ARBA" id="ARBA00023015"/>
    </source>
</evidence>
<keyword evidence="3" id="KW-0805">Transcription regulation</keyword>
<dbReference type="STRING" id="84035.SAMN05660742_105189"/>
<proteinExistence type="inferred from homology"/>
<dbReference type="PANTHER" id="PTHR46577:SF1">
    <property type="entry name" value="HTH-TYPE TRANSCRIPTIONAL REGULATORY PROTEIN GABR"/>
    <property type="match status" value="1"/>
</dbReference>
<evidence type="ECO:0000313" key="8">
    <source>
        <dbReference type="Proteomes" id="UP000199662"/>
    </source>
</evidence>
<keyword evidence="8" id="KW-1185">Reference proteome</keyword>
<dbReference type="RefSeq" id="WP_091830419.1">
    <property type="nucleotide sequence ID" value="NZ_FNZK01000005.1"/>
</dbReference>
<comment type="similarity">
    <text evidence="1">In the C-terminal section; belongs to the class-I pyridoxal-phosphate-dependent aminotransferase family.</text>
</comment>